<dbReference type="InterPro" id="IPR027021">
    <property type="entry name" value="C-di-GMP_BP_PA4608"/>
</dbReference>
<dbReference type="RefSeq" id="WP_054342733.1">
    <property type="nucleotide sequence ID" value="NZ_FTOE01000001.1"/>
</dbReference>
<comment type="function">
    <text evidence="1">Binds the second messenger bis-(3'-5') cyclic dimeric guanosine monophosphate (c-di-GMP). Can bind two c-di-GMP molecules per monomer. May play a role in bacterial second-messenger regulated processes. Binding to c-di-GMP induces a conformational change of the C- and N-termini resulting in the exposure of a highly negative surface on one side of the protein to a possible effector protein.</text>
</comment>
<evidence type="ECO:0000313" key="4">
    <source>
        <dbReference type="Proteomes" id="UP000185999"/>
    </source>
</evidence>
<feature type="domain" description="PilZ" evidence="2">
    <location>
        <begin position="7"/>
        <end position="104"/>
    </location>
</feature>
<evidence type="ECO:0000259" key="2">
    <source>
        <dbReference type="Pfam" id="PF07238"/>
    </source>
</evidence>
<keyword evidence="1" id="KW-0973">c-di-GMP</keyword>
<proteinExistence type="predicted"/>
<comment type="subunit">
    <text evidence="1">Monomer in both c-di-GMP-bound and free forms.</text>
</comment>
<dbReference type="EMBL" id="FTOE01000001">
    <property type="protein sequence ID" value="SIS43894.1"/>
    <property type="molecule type" value="Genomic_DNA"/>
</dbReference>
<dbReference type="STRING" id="619304.SAMN05421760_101553"/>
<dbReference type="InterPro" id="IPR009875">
    <property type="entry name" value="PilZ_domain"/>
</dbReference>
<accession>A0A1N7J3L0</accession>
<dbReference type="Proteomes" id="UP000185999">
    <property type="component" value="Unassembled WGS sequence"/>
</dbReference>
<dbReference type="Gene3D" id="2.40.10.220">
    <property type="entry name" value="predicted glycosyltransferase like domains"/>
    <property type="match status" value="1"/>
</dbReference>
<evidence type="ECO:0000313" key="3">
    <source>
        <dbReference type="EMBL" id="SIS43894.1"/>
    </source>
</evidence>
<reference evidence="4" key="1">
    <citation type="submission" date="2017-01" db="EMBL/GenBank/DDBJ databases">
        <authorList>
            <person name="Varghese N."/>
            <person name="Submissions S."/>
        </authorList>
    </citation>
    <scope>NUCLEOTIDE SEQUENCE [LARGE SCALE GENOMIC DNA]</scope>
    <source>
        <strain evidence="4">DSM 22306</strain>
    </source>
</reference>
<dbReference type="SUPFAM" id="SSF141371">
    <property type="entry name" value="PilZ domain-like"/>
    <property type="match status" value="1"/>
</dbReference>
<organism evidence="3 4">
    <name type="scientific">Neptunomonas antarctica</name>
    <dbReference type="NCBI Taxonomy" id="619304"/>
    <lineage>
        <taxon>Bacteria</taxon>
        <taxon>Pseudomonadati</taxon>
        <taxon>Pseudomonadota</taxon>
        <taxon>Gammaproteobacteria</taxon>
        <taxon>Oceanospirillales</taxon>
        <taxon>Oceanospirillaceae</taxon>
        <taxon>Neptunomonas</taxon>
    </lineage>
</organism>
<protein>
    <recommendedName>
        <fullName evidence="1">Cyclic diguanosine monophosphate-binding protein</fullName>
        <shortName evidence="1">c-di-GMP-binding protein</shortName>
    </recommendedName>
    <alternativeName>
        <fullName evidence="1">Pilz domain-containing protein</fullName>
    </alternativeName>
</protein>
<dbReference type="Pfam" id="PF07238">
    <property type="entry name" value="PilZ"/>
    <property type="match status" value="1"/>
</dbReference>
<keyword evidence="4" id="KW-1185">Reference proteome</keyword>
<dbReference type="AlphaFoldDB" id="A0A1N7J3L0"/>
<dbReference type="GO" id="GO:0035438">
    <property type="term" value="F:cyclic-di-GMP binding"/>
    <property type="evidence" value="ECO:0007669"/>
    <property type="project" value="InterPro"/>
</dbReference>
<keyword evidence="1" id="KW-0547">Nucleotide-binding</keyword>
<evidence type="ECO:0000256" key="1">
    <source>
        <dbReference type="PIRNR" id="PIRNR028141"/>
    </source>
</evidence>
<name>A0A1N7J3L0_9GAMM</name>
<dbReference type="PIRSF" id="PIRSF028141">
    <property type="entry name" value="C-di-GMP_BP_PA4608"/>
    <property type="match status" value="1"/>
</dbReference>
<sequence length="123" mass="14267">MEKNIQERRRFTRINFDANCILRTSDKEWEIKLIDICFKGALAESNTELPLSIGDQAELIIVLDGNEVIIEMPAIINHRRDKYLGFKAQTMKLSSISHLRRLVELNLGDPTLLERELDHLYST</sequence>
<gene>
    <name evidence="3" type="ORF">SAMN05421760_101553</name>
</gene>